<evidence type="ECO:0000313" key="1">
    <source>
        <dbReference type="EMBL" id="OGY68896.1"/>
    </source>
</evidence>
<gene>
    <name evidence="1" type="ORF">A2214_00140</name>
</gene>
<accession>A0A1G1ZXI9</accession>
<dbReference type="EMBL" id="MHJN01000010">
    <property type="protein sequence ID" value="OGY68896.1"/>
    <property type="molecule type" value="Genomic_DNA"/>
</dbReference>
<evidence type="ECO:0000313" key="2">
    <source>
        <dbReference type="Proteomes" id="UP000176626"/>
    </source>
</evidence>
<sequence>MTTVTIPKKEYKELLDAKLHYEYLRQVMEGNVFAPPPTKDIKTIVKTLRETKRYNNQFLQSLKRGMRRSSYFGK</sequence>
<dbReference type="Proteomes" id="UP000176626">
    <property type="component" value="Unassembled WGS sequence"/>
</dbReference>
<reference evidence="1 2" key="1">
    <citation type="journal article" date="2016" name="Nat. Commun.">
        <title>Thousands of microbial genomes shed light on interconnected biogeochemical processes in an aquifer system.</title>
        <authorList>
            <person name="Anantharaman K."/>
            <person name="Brown C.T."/>
            <person name="Hug L.A."/>
            <person name="Sharon I."/>
            <person name="Castelle C.J."/>
            <person name="Probst A.J."/>
            <person name="Thomas B.C."/>
            <person name="Singh A."/>
            <person name="Wilkins M.J."/>
            <person name="Karaoz U."/>
            <person name="Brodie E.L."/>
            <person name="Williams K.H."/>
            <person name="Hubbard S.S."/>
            <person name="Banfield J.F."/>
        </authorList>
    </citation>
    <scope>NUCLEOTIDE SEQUENCE [LARGE SCALE GENOMIC DNA]</scope>
</reference>
<comment type="caution">
    <text evidence="1">The sequence shown here is derived from an EMBL/GenBank/DDBJ whole genome shotgun (WGS) entry which is preliminary data.</text>
</comment>
<protein>
    <submittedName>
        <fullName evidence="1">Uncharacterized protein</fullName>
    </submittedName>
</protein>
<dbReference type="AlphaFoldDB" id="A0A1G1ZXI9"/>
<name>A0A1G1ZXI9_9BACT</name>
<proteinExistence type="predicted"/>
<organism evidence="1 2">
    <name type="scientific">Candidatus Harrisonbacteria bacterium RIFOXYA1_FULL_48_8</name>
    <dbReference type="NCBI Taxonomy" id="1798411"/>
    <lineage>
        <taxon>Bacteria</taxon>
        <taxon>Candidatus Harrisoniibacteriota</taxon>
    </lineage>
</organism>